<dbReference type="Pfam" id="PF23562">
    <property type="entry name" value="AMP-binding_C_3"/>
    <property type="match status" value="1"/>
</dbReference>
<dbReference type="GO" id="GO:0005524">
    <property type="term" value="F:ATP binding"/>
    <property type="evidence" value="ECO:0007669"/>
    <property type="project" value="UniProtKB-KW"/>
</dbReference>
<evidence type="ECO:0000256" key="2">
    <source>
        <dbReference type="ARBA" id="ARBA00022840"/>
    </source>
</evidence>
<evidence type="ECO:0000313" key="5">
    <source>
        <dbReference type="EMBL" id="EKN14982.1"/>
    </source>
</evidence>
<dbReference type="GO" id="GO:0004467">
    <property type="term" value="F:long-chain fatty acid-CoA ligase activity"/>
    <property type="evidence" value="ECO:0007669"/>
    <property type="project" value="UniProtKB-EC"/>
</dbReference>
<dbReference type="InterPro" id="IPR045851">
    <property type="entry name" value="AMP-bd_C_sf"/>
</dbReference>
<dbReference type="Pfam" id="PF00501">
    <property type="entry name" value="AMP-binding"/>
    <property type="match status" value="1"/>
</dbReference>
<comment type="caution">
    <text evidence="5">The sequence shown here is derived from an EMBL/GenBank/DDBJ whole genome shotgun (WGS) entry which is preliminary data.</text>
</comment>
<dbReference type="PANTHER" id="PTHR43272">
    <property type="entry name" value="LONG-CHAIN-FATTY-ACID--COA LIGASE"/>
    <property type="match status" value="1"/>
</dbReference>
<accession>K5YMA8</accession>
<dbReference type="PATRIC" id="fig|999420.3.peg.1024"/>
<dbReference type="PROSITE" id="PS00455">
    <property type="entry name" value="AMP_BINDING"/>
    <property type="match status" value="1"/>
</dbReference>
<dbReference type="Gene3D" id="3.40.50.12780">
    <property type="entry name" value="N-terminal domain of ligase-like"/>
    <property type="match status" value="1"/>
</dbReference>
<dbReference type="GO" id="GO:0016020">
    <property type="term" value="C:membrane"/>
    <property type="evidence" value="ECO:0007669"/>
    <property type="project" value="TreeGrafter"/>
</dbReference>
<reference evidence="5 6" key="1">
    <citation type="submission" date="2012-02" db="EMBL/GenBank/DDBJ databases">
        <title>The Genome Sequence of Parabacteroides merdae CL03T12C32.</title>
        <authorList>
            <consortium name="The Broad Institute Genome Sequencing Platform"/>
            <person name="Earl A."/>
            <person name="Ward D."/>
            <person name="Feldgarden M."/>
            <person name="Gevers D."/>
            <person name="Zitomersky N.L."/>
            <person name="Coyne M.J."/>
            <person name="Comstock L.E."/>
            <person name="Young S.K."/>
            <person name="Zeng Q."/>
            <person name="Gargeya S."/>
            <person name="Fitzgerald M."/>
            <person name="Haas B."/>
            <person name="Abouelleil A."/>
            <person name="Alvarado L."/>
            <person name="Arachchi H.M."/>
            <person name="Berlin A."/>
            <person name="Chapman S.B."/>
            <person name="Gearin G."/>
            <person name="Goldberg J."/>
            <person name="Griggs A."/>
            <person name="Gujja S."/>
            <person name="Hansen M."/>
            <person name="Heiman D."/>
            <person name="Howarth C."/>
            <person name="Larimer J."/>
            <person name="Lui A."/>
            <person name="MacDonald P.J.P."/>
            <person name="McCowen C."/>
            <person name="Montmayeur A."/>
            <person name="Murphy C."/>
            <person name="Neiman D."/>
            <person name="Pearson M."/>
            <person name="Priest M."/>
            <person name="Roberts A."/>
            <person name="Saif S."/>
            <person name="Shea T."/>
            <person name="Sisk P."/>
            <person name="Stolte C."/>
            <person name="Sykes S."/>
            <person name="Wortman J."/>
            <person name="Nusbaum C."/>
            <person name="Birren B."/>
        </authorList>
    </citation>
    <scope>NUCLEOTIDE SEQUENCE [LARGE SCALE GENOMIC DNA]</scope>
    <source>
        <strain evidence="5 6">CL03T12C32</strain>
    </source>
</reference>
<feature type="domain" description="AMP-dependent synthetase/ligase" evidence="4">
    <location>
        <begin position="29"/>
        <end position="427"/>
    </location>
</feature>
<evidence type="ECO:0000259" key="4">
    <source>
        <dbReference type="Pfam" id="PF00501"/>
    </source>
</evidence>
<dbReference type="HOGENOM" id="CLU_000022_59_9_10"/>
<gene>
    <name evidence="5" type="ORF">HMPREF1060_01004</name>
</gene>
<dbReference type="InterPro" id="IPR000873">
    <property type="entry name" value="AMP-dep_synth/lig_dom"/>
</dbReference>
<proteinExistence type="predicted"/>
<organism evidence="5 6">
    <name type="scientific">Parabacteroides merdae CL03T12C32</name>
    <dbReference type="NCBI Taxonomy" id="999420"/>
    <lineage>
        <taxon>Bacteria</taxon>
        <taxon>Pseudomonadati</taxon>
        <taxon>Bacteroidota</taxon>
        <taxon>Bacteroidia</taxon>
        <taxon>Bacteroidales</taxon>
        <taxon>Tannerellaceae</taxon>
        <taxon>Parabacteroides</taxon>
    </lineage>
</organism>
<dbReference type="PANTHER" id="PTHR43272:SF33">
    <property type="entry name" value="AMP-BINDING DOMAIN-CONTAINING PROTEIN-RELATED"/>
    <property type="match status" value="1"/>
</dbReference>
<evidence type="ECO:0000313" key="6">
    <source>
        <dbReference type="Proteomes" id="UP000006271"/>
    </source>
</evidence>
<evidence type="ECO:0000256" key="1">
    <source>
        <dbReference type="ARBA" id="ARBA00022741"/>
    </source>
</evidence>
<dbReference type="Proteomes" id="UP000006271">
    <property type="component" value="Unassembled WGS sequence"/>
</dbReference>
<dbReference type="SUPFAM" id="SSF56801">
    <property type="entry name" value="Acetyl-CoA synthetase-like"/>
    <property type="match status" value="1"/>
</dbReference>
<dbReference type="AlphaFoldDB" id="K5YMA8"/>
<protein>
    <recommendedName>
        <fullName evidence="4">AMP-dependent synthetase/ligase domain-containing protein</fullName>
    </recommendedName>
</protein>
<keyword evidence="1" id="KW-0547">Nucleotide-binding</keyword>
<dbReference type="EMBL" id="AGZQ01000005">
    <property type="protein sequence ID" value="EKN14982.1"/>
    <property type="molecule type" value="Genomic_DNA"/>
</dbReference>
<evidence type="ECO:0000256" key="3">
    <source>
        <dbReference type="ARBA" id="ARBA00024484"/>
    </source>
</evidence>
<comment type="catalytic activity">
    <reaction evidence="3">
        <text>a long-chain fatty acid + ATP + CoA = a long-chain fatty acyl-CoA + AMP + diphosphate</text>
        <dbReference type="Rhea" id="RHEA:15421"/>
        <dbReference type="ChEBI" id="CHEBI:30616"/>
        <dbReference type="ChEBI" id="CHEBI:33019"/>
        <dbReference type="ChEBI" id="CHEBI:57287"/>
        <dbReference type="ChEBI" id="CHEBI:57560"/>
        <dbReference type="ChEBI" id="CHEBI:83139"/>
        <dbReference type="ChEBI" id="CHEBI:456215"/>
        <dbReference type="EC" id="6.2.1.3"/>
    </reaction>
    <physiologicalReaction direction="left-to-right" evidence="3">
        <dbReference type="Rhea" id="RHEA:15422"/>
    </physiologicalReaction>
</comment>
<sequence>MLSLQHSHGYSGSFLNYITMDNRFLDLIERSMKEHWDLPAFSDYNGHTFHFKDVARRIEKFHILLEHAGIKKGDKVAIVGRNSSNWAICFFGILAYGAVAVPILHEFKPDNIHHIVNHSGAKAVLAGSSNWENMNEKMMPDVKLFMMLDNFSIIDCKNKEVRTIRDRINEYFGKKYPRSFTANDVKYHIEDPEELAVLNYTSGTTSFSKGVMIPYRSLWSNTQFAYDRLPFIHPGDNIVCMLPMAHMYGLAFEVLNSVNKGCHVHFLTRTPSPKIIAEAFATVRPALILAVPLIIEKIIKNKVFPELEKPLIKLLLKVPYIDQKVREKIAQKLEVSFGGNFGEIVIGGAAINKEVETFLKSIDFRYTVGYGMTECGPLVSYEQWDTFKQGSVGRVVDRMEIRIDSNDPENEVGEILVRGMNVMLGYYKNPEATKAVMLPDGWLRTGDLGTLDKDGFLYIRGRSKSMILSSNGQNIYPEEIEDRLNNMLYVAESLIISQGGKLVALIYPDWEQVDKAGIQHSEIEELMQQNIDQLNTEMPAYSKVSCFKLYQEEFEKTPKRSIKRYLYQPAEEN</sequence>
<dbReference type="InterPro" id="IPR020845">
    <property type="entry name" value="AMP-binding_CS"/>
</dbReference>
<dbReference type="Gene3D" id="3.30.300.30">
    <property type="match status" value="1"/>
</dbReference>
<keyword evidence="2" id="KW-0067">ATP-binding</keyword>
<dbReference type="InterPro" id="IPR042099">
    <property type="entry name" value="ANL_N_sf"/>
</dbReference>
<name>K5YMA8_9BACT</name>